<dbReference type="GO" id="GO:0005829">
    <property type="term" value="C:cytosol"/>
    <property type="evidence" value="ECO:0007669"/>
    <property type="project" value="TreeGrafter"/>
</dbReference>
<evidence type="ECO:0000259" key="9">
    <source>
        <dbReference type="Pfam" id="PF02781"/>
    </source>
</evidence>
<dbReference type="InterPro" id="IPR019796">
    <property type="entry name" value="G6P_DH_AS"/>
</dbReference>
<dbReference type="EC" id="1.1.1.49" evidence="7"/>
<dbReference type="PROSITE" id="PS00069">
    <property type="entry name" value="G6P_DEHYDROGENASE"/>
    <property type="match status" value="1"/>
</dbReference>
<keyword evidence="6 7" id="KW-0119">Carbohydrate metabolism</keyword>
<comment type="function">
    <text evidence="7">Catalyzes the oxidation of glucose 6-phosphate to 6-phosphogluconolactone.</text>
</comment>
<feature type="binding site" evidence="7">
    <location>
        <position position="66"/>
    </location>
    <ligand>
        <name>NADP(+)</name>
        <dbReference type="ChEBI" id="CHEBI:58349"/>
    </ligand>
</feature>
<reference evidence="10" key="1">
    <citation type="submission" date="2024-05" db="EMBL/GenBank/DDBJ databases">
        <authorList>
            <person name="Cai S.Y."/>
            <person name="Jin L.M."/>
            <person name="Li H.R."/>
        </authorList>
    </citation>
    <scope>NUCLEOTIDE SEQUENCE</scope>
    <source>
        <strain evidence="10">A5-74</strain>
    </source>
</reference>
<dbReference type="InterPro" id="IPR022675">
    <property type="entry name" value="G6P_DH_C"/>
</dbReference>
<evidence type="ECO:0000256" key="3">
    <source>
        <dbReference type="ARBA" id="ARBA00022526"/>
    </source>
</evidence>
<dbReference type="HAMAP" id="MF_00966">
    <property type="entry name" value="G6PD"/>
    <property type="match status" value="1"/>
</dbReference>
<name>A0AAU8DIG5_9ACTN</name>
<evidence type="ECO:0000256" key="5">
    <source>
        <dbReference type="ARBA" id="ARBA00023002"/>
    </source>
</evidence>
<feature type="active site" description="Proton acceptor" evidence="7">
    <location>
        <position position="265"/>
    </location>
</feature>
<keyword evidence="3 7" id="KW-0313">Glucose metabolism</keyword>
<proteinExistence type="inferred from homology"/>
<keyword evidence="4 7" id="KW-0521">NADP</keyword>
<gene>
    <name evidence="7 10" type="primary">zwf</name>
    <name evidence="10" type="ORF">ABLG96_11430</name>
</gene>
<comment type="similarity">
    <text evidence="2 7">Belongs to the glucose-6-phosphate dehydrogenase family.</text>
</comment>
<dbReference type="GO" id="GO:0050661">
    <property type="term" value="F:NADP binding"/>
    <property type="evidence" value="ECO:0007669"/>
    <property type="project" value="UniProtKB-UniRule"/>
</dbReference>
<feature type="binding site" evidence="7">
    <location>
        <position position="241"/>
    </location>
    <ligand>
        <name>substrate</name>
    </ligand>
</feature>
<feature type="binding site" evidence="7">
    <location>
        <position position="173"/>
    </location>
    <ligand>
        <name>NADP(+)</name>
        <dbReference type="ChEBI" id="CHEBI:58349"/>
    </ligand>
</feature>
<comment type="catalytic activity">
    <reaction evidence="7">
        <text>D-glucose 6-phosphate + NADP(+) = 6-phospho-D-glucono-1,5-lactone + NADPH + H(+)</text>
        <dbReference type="Rhea" id="RHEA:15841"/>
        <dbReference type="ChEBI" id="CHEBI:15378"/>
        <dbReference type="ChEBI" id="CHEBI:57783"/>
        <dbReference type="ChEBI" id="CHEBI:57955"/>
        <dbReference type="ChEBI" id="CHEBI:58349"/>
        <dbReference type="ChEBI" id="CHEBI:61548"/>
        <dbReference type="EC" id="1.1.1.49"/>
    </reaction>
</comment>
<keyword evidence="5 7" id="KW-0560">Oxidoreductase</keyword>
<feature type="domain" description="Glucose-6-phosphate dehydrogenase NAD-binding" evidence="8">
    <location>
        <begin position="29"/>
        <end position="212"/>
    </location>
</feature>
<dbReference type="InterPro" id="IPR022674">
    <property type="entry name" value="G6P_DH_NAD-bd"/>
</dbReference>
<dbReference type="PIRSF" id="PIRSF000110">
    <property type="entry name" value="G6PD"/>
    <property type="match status" value="1"/>
</dbReference>
<dbReference type="Gene3D" id="3.40.50.720">
    <property type="entry name" value="NAD(P)-binding Rossmann-like Domain"/>
    <property type="match status" value="1"/>
</dbReference>
<comment type="caution">
    <text evidence="7">Lacks conserved residue(s) required for the propagation of feature annotation.</text>
</comment>
<dbReference type="SUPFAM" id="SSF51735">
    <property type="entry name" value="NAD(P)-binding Rossmann-fold domains"/>
    <property type="match status" value="1"/>
</dbReference>
<sequence length="512" mass="57073">MTSPQPVVNPLRDPRDKRLPRIAGPSSVVIFGVTGDLSRKKLMPAIYDLANRGLLPAGFSLIGFARRDWDDEDFMAVVHDAVKQYARTPFSEEVWRHLAEGIRFVQGTFDDDVAFDTLAQTLRDLDHVRGTGGNHAFYLSIPPGAFPTVLQQLKRSGLCEQQAGEWRRVVIEKPFGHDLESAQALNALVGDVFPSSSVFRIDHYLGKETVQNLLALRFANQLFEPIWNSHYVDHVQITQAEDIGVGGRAGYYDGIGAARDVIQNHLLQLMALTAMEEPVSFEPRELRREKAKVLSAVQVPDDILSGTARGQYSTGWQGGVKVQGYLEEDGIPPSSTTETYAAVKLLIDTRRWAGVPFYLRTGKRLGKRVTEIAVVFKRAPHLPFSHTDTEELGSNALVIRVQPDEGITIRFGSKVPGPSMEVRDVNMDFSYGQSFTEASPEAYERLILDVLLGEPSLFPQDEEVELSWKILDPIEKVWAKTKAQPEAYLSGTWGPASADAMMARDGRTWRRP</sequence>
<dbReference type="Pfam" id="PF00479">
    <property type="entry name" value="G6PD_N"/>
    <property type="match status" value="1"/>
</dbReference>
<evidence type="ECO:0000259" key="8">
    <source>
        <dbReference type="Pfam" id="PF00479"/>
    </source>
</evidence>
<dbReference type="Pfam" id="PF02781">
    <property type="entry name" value="G6PD_C"/>
    <property type="match status" value="1"/>
</dbReference>
<dbReference type="FunFam" id="3.30.360.10:FF:000011">
    <property type="entry name" value="Glucose-6-phosphate 1-dehydrogenase"/>
    <property type="match status" value="1"/>
</dbReference>
<feature type="binding site" evidence="7">
    <location>
        <position position="260"/>
    </location>
    <ligand>
        <name>substrate</name>
    </ligand>
</feature>
<dbReference type="EMBL" id="CP159218">
    <property type="protein sequence ID" value="XCG61898.1"/>
    <property type="molecule type" value="Genomic_DNA"/>
</dbReference>
<organism evidence="10">
    <name type="scientific">Nakamurella sp. A5-74</name>
    <dbReference type="NCBI Taxonomy" id="3158264"/>
    <lineage>
        <taxon>Bacteria</taxon>
        <taxon>Bacillati</taxon>
        <taxon>Actinomycetota</taxon>
        <taxon>Actinomycetes</taxon>
        <taxon>Nakamurellales</taxon>
        <taxon>Nakamurellaceae</taxon>
        <taxon>Nakamurella</taxon>
    </lineage>
</organism>
<evidence type="ECO:0000313" key="10">
    <source>
        <dbReference type="EMBL" id="XCG61898.1"/>
    </source>
</evidence>
<accession>A0AAU8DIG5</accession>
<evidence type="ECO:0000256" key="1">
    <source>
        <dbReference type="ARBA" id="ARBA00004937"/>
    </source>
</evidence>
<dbReference type="InterPro" id="IPR001282">
    <property type="entry name" value="G6P_DH"/>
</dbReference>
<feature type="binding site" evidence="7">
    <location>
        <position position="207"/>
    </location>
    <ligand>
        <name>substrate</name>
    </ligand>
</feature>
<evidence type="ECO:0000256" key="2">
    <source>
        <dbReference type="ARBA" id="ARBA00009975"/>
    </source>
</evidence>
<feature type="binding site" evidence="7">
    <location>
        <position position="203"/>
    </location>
    <ligand>
        <name>substrate</name>
    </ligand>
</feature>
<dbReference type="PANTHER" id="PTHR23429:SF0">
    <property type="entry name" value="GLUCOSE-6-PHOSPHATE 1-DEHYDROGENASE"/>
    <property type="match status" value="1"/>
</dbReference>
<dbReference type="GO" id="GO:0006006">
    <property type="term" value="P:glucose metabolic process"/>
    <property type="evidence" value="ECO:0007669"/>
    <property type="project" value="UniProtKB-KW"/>
</dbReference>
<dbReference type="InterPro" id="IPR036291">
    <property type="entry name" value="NAD(P)-bd_dom_sf"/>
</dbReference>
<dbReference type="AlphaFoldDB" id="A0AAU8DIG5"/>
<evidence type="ECO:0000256" key="4">
    <source>
        <dbReference type="ARBA" id="ARBA00022857"/>
    </source>
</evidence>
<dbReference type="GO" id="GO:0004345">
    <property type="term" value="F:glucose-6-phosphate dehydrogenase activity"/>
    <property type="evidence" value="ECO:0007669"/>
    <property type="project" value="UniProtKB-UniRule"/>
</dbReference>
<feature type="binding site" evidence="7">
    <location>
        <position position="363"/>
    </location>
    <ligand>
        <name>substrate</name>
    </ligand>
</feature>
<dbReference type="SUPFAM" id="SSF55347">
    <property type="entry name" value="Glyceraldehyde-3-phosphate dehydrogenase-like, C-terminal domain"/>
    <property type="match status" value="1"/>
</dbReference>
<dbReference type="PRINTS" id="PR00079">
    <property type="entry name" value="G6PDHDRGNASE"/>
</dbReference>
<dbReference type="RefSeq" id="WP_353647514.1">
    <property type="nucleotide sequence ID" value="NZ_CP159218.1"/>
</dbReference>
<dbReference type="GO" id="GO:0009051">
    <property type="term" value="P:pentose-phosphate shunt, oxidative branch"/>
    <property type="evidence" value="ECO:0007669"/>
    <property type="project" value="TreeGrafter"/>
</dbReference>
<dbReference type="PANTHER" id="PTHR23429">
    <property type="entry name" value="GLUCOSE-6-PHOSPHATE 1-DEHYDROGENASE G6PD"/>
    <property type="match status" value="1"/>
</dbReference>
<dbReference type="NCBIfam" id="TIGR00871">
    <property type="entry name" value="zwf"/>
    <property type="match status" value="1"/>
</dbReference>
<dbReference type="Gene3D" id="3.30.360.10">
    <property type="entry name" value="Dihydrodipicolinate Reductase, domain 2"/>
    <property type="match status" value="1"/>
</dbReference>
<protein>
    <recommendedName>
        <fullName evidence="7">Glucose-6-phosphate 1-dehydrogenase</fullName>
        <shortName evidence="7">G6PD</shortName>
        <ecNumber evidence="7">1.1.1.49</ecNumber>
    </recommendedName>
</protein>
<evidence type="ECO:0000256" key="7">
    <source>
        <dbReference type="HAMAP-Rule" id="MF_00966"/>
    </source>
</evidence>
<evidence type="ECO:0000256" key="6">
    <source>
        <dbReference type="ARBA" id="ARBA00023277"/>
    </source>
</evidence>
<comment type="pathway">
    <text evidence="1 7">Carbohydrate degradation; pentose phosphate pathway; D-ribulose 5-phosphate from D-glucose 6-phosphate (oxidative stage): step 1/3.</text>
</comment>
<feature type="domain" description="Glucose-6-phosphate dehydrogenase C-terminal" evidence="9">
    <location>
        <begin position="214"/>
        <end position="510"/>
    </location>
</feature>